<dbReference type="RefSeq" id="WP_010795634.1">
    <property type="nucleotide sequence ID" value="NZ_CP069262.1"/>
</dbReference>
<dbReference type="GO" id="GO:0016491">
    <property type="term" value="F:oxidoreductase activity"/>
    <property type="evidence" value="ECO:0007669"/>
    <property type="project" value="UniProtKB-KW"/>
</dbReference>
<dbReference type="InterPro" id="IPR000683">
    <property type="entry name" value="Gfo/Idh/MocA-like_OxRdtase_N"/>
</dbReference>
<dbReference type="Proteomes" id="UP000626180">
    <property type="component" value="Unassembled WGS sequence"/>
</dbReference>
<evidence type="ECO:0000256" key="2">
    <source>
        <dbReference type="ARBA" id="ARBA00023002"/>
    </source>
</evidence>
<evidence type="ECO:0000313" key="7">
    <source>
        <dbReference type="Proteomes" id="UP000250443"/>
    </source>
</evidence>
<feature type="domain" description="Gfo/Idh/MocA-like oxidoreductase C-terminal" evidence="4">
    <location>
        <begin position="132"/>
        <end position="339"/>
    </location>
</feature>
<organism evidence="6 7">
    <name type="scientific">Pseudomonas luteola</name>
    <dbReference type="NCBI Taxonomy" id="47886"/>
    <lineage>
        <taxon>Bacteria</taxon>
        <taxon>Pseudomonadati</taxon>
        <taxon>Pseudomonadota</taxon>
        <taxon>Gammaproteobacteria</taxon>
        <taxon>Pseudomonadales</taxon>
        <taxon>Pseudomonadaceae</taxon>
        <taxon>Pseudomonas</taxon>
    </lineage>
</organism>
<dbReference type="SUPFAM" id="SSF55347">
    <property type="entry name" value="Glyceraldehyde-3-phosphate dehydrogenase-like, C-terminal domain"/>
    <property type="match status" value="1"/>
</dbReference>
<dbReference type="SUPFAM" id="SSF51735">
    <property type="entry name" value="NAD(P)-binding Rossmann-fold domains"/>
    <property type="match status" value="1"/>
</dbReference>
<dbReference type="InterPro" id="IPR051317">
    <property type="entry name" value="Gfo/Idh/MocA_oxidoreduct"/>
</dbReference>
<dbReference type="Pfam" id="PF02894">
    <property type="entry name" value="GFO_IDH_MocA_C"/>
    <property type="match status" value="1"/>
</dbReference>
<gene>
    <name evidence="6" type="primary">yvaA</name>
    <name evidence="5" type="ORF">IRZ65_14360</name>
    <name evidence="6" type="ORF">NCTC11842_03875</name>
</gene>
<dbReference type="PANTHER" id="PTHR43708">
    <property type="entry name" value="CONSERVED EXPRESSED OXIDOREDUCTASE (EUROFUNG)"/>
    <property type="match status" value="1"/>
</dbReference>
<evidence type="ECO:0000313" key="5">
    <source>
        <dbReference type="EMBL" id="MBF8641867.1"/>
    </source>
</evidence>
<dbReference type="InterPro" id="IPR036291">
    <property type="entry name" value="NAD(P)-bd_dom_sf"/>
</dbReference>
<dbReference type="AlphaFoldDB" id="A0A2X2CUG3"/>
<dbReference type="EMBL" id="UAUF01000014">
    <property type="protein sequence ID" value="SPZ11628.1"/>
    <property type="molecule type" value="Genomic_DNA"/>
</dbReference>
<evidence type="ECO:0000259" key="4">
    <source>
        <dbReference type="Pfam" id="PF02894"/>
    </source>
</evidence>
<reference evidence="6 7" key="1">
    <citation type="submission" date="2018-06" db="EMBL/GenBank/DDBJ databases">
        <authorList>
            <consortium name="Pathogen Informatics"/>
            <person name="Doyle S."/>
        </authorList>
    </citation>
    <scope>NUCLEOTIDE SEQUENCE [LARGE SCALE GENOMIC DNA]</scope>
    <source>
        <strain evidence="6 7">NCTC11842</strain>
    </source>
</reference>
<evidence type="ECO:0000259" key="3">
    <source>
        <dbReference type="Pfam" id="PF01408"/>
    </source>
</evidence>
<dbReference type="Proteomes" id="UP000250443">
    <property type="component" value="Unassembled WGS sequence"/>
</dbReference>
<dbReference type="Pfam" id="PF01408">
    <property type="entry name" value="GFO_IDH_MocA"/>
    <property type="match status" value="1"/>
</dbReference>
<accession>A0A2X2CUG3</accession>
<comment type="similarity">
    <text evidence="1">Belongs to the Gfo/Idh/MocA family.</text>
</comment>
<sequence length="340" mass="37521">MRVGLVGYGKGGRFFHAPLITSVSPIALVGVVIRSSERRAELQQDYPGVPAYETLAELIDAGVDAVVISTPPEIREGMILEAVSRGVPVVSDKPFALGESRAQLLISAAREAGVPLTVYMNRRWDSDIRTARRMITSGKLGEVLTFESRVETFVSGTRGNASGGGLLRDLGSHLVDQALWLFGSVRSVYAEVRFMDEQQQLDEDFFLSLTHQNGVISRLWGSTIQHNPGPRLKVNGTEGCYRIECLDGQDQALLAGRSPKTERDRWGVEDHLRWGWMQHGEERELVPSERGRWDLFYEHLAAALSGKGELPVSLEDALETTRILDAARRSAQQGQVITLG</sequence>
<dbReference type="InterPro" id="IPR004104">
    <property type="entry name" value="Gfo/Idh/MocA-like_OxRdtase_C"/>
</dbReference>
<dbReference type="Gene3D" id="3.40.50.720">
    <property type="entry name" value="NAD(P)-binding Rossmann-like Domain"/>
    <property type="match status" value="1"/>
</dbReference>
<keyword evidence="2 6" id="KW-0560">Oxidoreductase</keyword>
<dbReference type="PANTHER" id="PTHR43708:SF5">
    <property type="entry name" value="CONSERVED EXPRESSED OXIDOREDUCTASE (EUROFUNG)-RELATED"/>
    <property type="match status" value="1"/>
</dbReference>
<proteinExistence type="inferred from homology"/>
<feature type="domain" description="Gfo/Idh/MocA-like oxidoreductase N-terminal" evidence="3">
    <location>
        <begin position="1"/>
        <end position="119"/>
    </location>
</feature>
<evidence type="ECO:0000313" key="8">
    <source>
        <dbReference type="Proteomes" id="UP000626180"/>
    </source>
</evidence>
<dbReference type="EMBL" id="JADMCD010000007">
    <property type="protein sequence ID" value="MBF8641867.1"/>
    <property type="molecule type" value="Genomic_DNA"/>
</dbReference>
<evidence type="ECO:0000256" key="1">
    <source>
        <dbReference type="ARBA" id="ARBA00010928"/>
    </source>
</evidence>
<reference evidence="5 8" key="2">
    <citation type="submission" date="2020-10" db="EMBL/GenBank/DDBJ databases">
        <title>Genome sequences of Pseudomonas isolates.</title>
        <authorList>
            <person name="Wessels L."/>
            <person name="Reich F."/>
            <person name="Hammerl J."/>
        </authorList>
    </citation>
    <scope>NUCLEOTIDE SEQUENCE [LARGE SCALE GENOMIC DNA]</scope>
    <source>
        <strain evidence="5 8">20-MO00624-0</strain>
    </source>
</reference>
<dbReference type="GO" id="GO:0000166">
    <property type="term" value="F:nucleotide binding"/>
    <property type="evidence" value="ECO:0007669"/>
    <property type="project" value="InterPro"/>
</dbReference>
<dbReference type="EC" id="1.-.-.-" evidence="6"/>
<evidence type="ECO:0000313" key="6">
    <source>
        <dbReference type="EMBL" id="SPZ11628.1"/>
    </source>
</evidence>
<keyword evidence="8" id="KW-1185">Reference proteome</keyword>
<dbReference type="Gene3D" id="3.30.360.10">
    <property type="entry name" value="Dihydrodipicolinate Reductase, domain 2"/>
    <property type="match status" value="1"/>
</dbReference>
<protein>
    <submittedName>
        <fullName evidence="5">Gfo/Idh/MocA family oxidoreductase</fullName>
    </submittedName>
    <submittedName>
        <fullName evidence="6">Oxidoreductase, Gfo/Idh/MocA family</fullName>
        <ecNumber evidence="6">1.-.-.-</ecNumber>
    </submittedName>
</protein>
<name>A0A2X2CUG3_PSELU</name>